<protein>
    <submittedName>
        <fullName evidence="1">Uncharacterized protein</fullName>
    </submittedName>
</protein>
<reference evidence="1" key="1">
    <citation type="submission" date="2014-09" db="EMBL/GenBank/DDBJ databases">
        <authorList>
            <person name="Magalhaes I.L.F."/>
            <person name="Oliveira U."/>
            <person name="Santos F.R."/>
            <person name="Vidigal T.H.D.A."/>
            <person name="Brescovit A.D."/>
            <person name="Santos A.J."/>
        </authorList>
    </citation>
    <scope>NUCLEOTIDE SEQUENCE</scope>
    <source>
        <tissue evidence="1">Shoot tissue taken approximately 20 cm above the soil surface</tissue>
    </source>
</reference>
<accession>A0A0A9GNI5</accession>
<organism evidence="1">
    <name type="scientific">Arundo donax</name>
    <name type="common">Giant reed</name>
    <name type="synonym">Donax arundinaceus</name>
    <dbReference type="NCBI Taxonomy" id="35708"/>
    <lineage>
        <taxon>Eukaryota</taxon>
        <taxon>Viridiplantae</taxon>
        <taxon>Streptophyta</taxon>
        <taxon>Embryophyta</taxon>
        <taxon>Tracheophyta</taxon>
        <taxon>Spermatophyta</taxon>
        <taxon>Magnoliopsida</taxon>
        <taxon>Liliopsida</taxon>
        <taxon>Poales</taxon>
        <taxon>Poaceae</taxon>
        <taxon>PACMAD clade</taxon>
        <taxon>Arundinoideae</taxon>
        <taxon>Arundineae</taxon>
        <taxon>Arundo</taxon>
    </lineage>
</organism>
<name>A0A0A9GNI5_ARUDO</name>
<reference evidence="1" key="2">
    <citation type="journal article" date="2015" name="Data Brief">
        <title>Shoot transcriptome of the giant reed, Arundo donax.</title>
        <authorList>
            <person name="Barrero R.A."/>
            <person name="Guerrero F.D."/>
            <person name="Moolhuijzen P."/>
            <person name="Goolsby J.A."/>
            <person name="Tidwell J."/>
            <person name="Bellgard S.E."/>
            <person name="Bellgard M.I."/>
        </authorList>
    </citation>
    <scope>NUCLEOTIDE SEQUENCE</scope>
    <source>
        <tissue evidence="1">Shoot tissue taken approximately 20 cm above the soil surface</tissue>
    </source>
</reference>
<proteinExistence type="predicted"/>
<sequence length="13" mass="1582">MLVNHELMTMLHL</sequence>
<dbReference type="EMBL" id="GBRH01171216">
    <property type="protein sequence ID" value="JAE26680.1"/>
    <property type="molecule type" value="Transcribed_RNA"/>
</dbReference>
<evidence type="ECO:0000313" key="1">
    <source>
        <dbReference type="EMBL" id="JAE26680.1"/>
    </source>
</evidence>